<evidence type="ECO:0000313" key="3">
    <source>
        <dbReference type="Proteomes" id="UP000466681"/>
    </source>
</evidence>
<dbReference type="InterPro" id="IPR029068">
    <property type="entry name" value="Glyas_Bleomycin-R_OHBP_Dase"/>
</dbReference>
<dbReference type="SUPFAM" id="SSF54593">
    <property type="entry name" value="Glyoxalase/Bleomycin resistance protein/Dihydroxybiphenyl dioxygenase"/>
    <property type="match status" value="1"/>
</dbReference>
<dbReference type="Gene3D" id="3.10.180.10">
    <property type="entry name" value="2,3-Dihydroxybiphenyl 1,2-Dioxygenase, domain 1"/>
    <property type="match status" value="1"/>
</dbReference>
<organism evidence="2 3">
    <name type="scientific">Mycolicibacterium moriokaense</name>
    <dbReference type="NCBI Taxonomy" id="39691"/>
    <lineage>
        <taxon>Bacteria</taxon>
        <taxon>Bacillati</taxon>
        <taxon>Actinomycetota</taxon>
        <taxon>Actinomycetes</taxon>
        <taxon>Mycobacteriales</taxon>
        <taxon>Mycobacteriaceae</taxon>
        <taxon>Mycolicibacterium</taxon>
    </lineage>
</organism>
<gene>
    <name evidence="2" type="ORF">MMOR_28950</name>
</gene>
<protein>
    <recommendedName>
        <fullName evidence="4">VOC family protein</fullName>
    </recommendedName>
</protein>
<evidence type="ECO:0000313" key="2">
    <source>
        <dbReference type="EMBL" id="BBX01959.1"/>
    </source>
</evidence>
<proteinExistence type="predicted"/>
<dbReference type="AlphaFoldDB" id="A0AAD1HC78"/>
<accession>A0AAD1HC78</accession>
<name>A0AAD1HC78_9MYCO</name>
<feature type="region of interest" description="Disordered" evidence="1">
    <location>
        <begin position="92"/>
        <end position="144"/>
    </location>
</feature>
<dbReference type="RefSeq" id="WP_133056603.1">
    <property type="nucleotide sequence ID" value="NZ_AP022560.1"/>
</dbReference>
<dbReference type="EMBL" id="AP022560">
    <property type="protein sequence ID" value="BBX01959.1"/>
    <property type="molecule type" value="Genomic_DNA"/>
</dbReference>
<dbReference type="KEGG" id="mmor:MMOR_28950"/>
<reference evidence="2 3" key="1">
    <citation type="journal article" date="2019" name="Emerg. Microbes Infect.">
        <title>Comprehensive subspecies identification of 175 nontuberculous mycobacteria species based on 7547 genomic profiles.</title>
        <authorList>
            <person name="Matsumoto Y."/>
            <person name="Kinjo T."/>
            <person name="Motooka D."/>
            <person name="Nabeya D."/>
            <person name="Jung N."/>
            <person name="Uechi K."/>
            <person name="Horii T."/>
            <person name="Iida T."/>
            <person name="Fujita J."/>
            <person name="Nakamura S."/>
        </authorList>
    </citation>
    <scope>NUCLEOTIDE SEQUENCE [LARGE SCALE GENOMIC DNA]</scope>
    <source>
        <strain evidence="2 3">JCM 6375</strain>
    </source>
</reference>
<evidence type="ECO:0000256" key="1">
    <source>
        <dbReference type="SAM" id="MobiDB-lite"/>
    </source>
</evidence>
<feature type="compositionally biased region" description="Basic and acidic residues" evidence="1">
    <location>
        <begin position="109"/>
        <end position="122"/>
    </location>
</feature>
<evidence type="ECO:0008006" key="4">
    <source>
        <dbReference type="Google" id="ProtNLM"/>
    </source>
</evidence>
<keyword evidence="3" id="KW-1185">Reference proteome</keyword>
<dbReference type="Proteomes" id="UP000466681">
    <property type="component" value="Chromosome"/>
</dbReference>
<sequence>MTAHSILEVTLFVRDVDVSAAFYRALGVGLFSVDEPSHPHHFDGAVGNTILQLFPSLGAAGTRLQLGFRVTNIADVTVRLDELGAQYALPGPMRLRTRDPDGNQVHLSQVRDDNRNQEESGHGRVHSRGTPAVDRIMQTRSRPQ</sequence>